<protein>
    <submittedName>
        <fullName evidence="2">DUF4251 domain-containing protein</fullName>
    </submittedName>
</protein>
<feature type="chain" id="PRO_5040876336" evidence="1">
    <location>
        <begin position="22"/>
        <end position="163"/>
    </location>
</feature>
<evidence type="ECO:0000313" key="2">
    <source>
        <dbReference type="EMBL" id="MCG2419861.1"/>
    </source>
</evidence>
<dbReference type="Pfam" id="PF14059">
    <property type="entry name" value="DUF4251"/>
    <property type="match status" value="1"/>
</dbReference>
<dbReference type="AlphaFoldDB" id="A0A9X1QUQ6"/>
<feature type="signal peptide" evidence="1">
    <location>
        <begin position="1"/>
        <end position="21"/>
    </location>
</feature>
<evidence type="ECO:0000313" key="3">
    <source>
        <dbReference type="Proteomes" id="UP001139461"/>
    </source>
</evidence>
<name>A0A9X1QUQ6_9FLAO</name>
<comment type="caution">
    <text evidence="2">The sequence shown here is derived from an EMBL/GenBank/DDBJ whole genome shotgun (WGS) entry which is preliminary data.</text>
</comment>
<evidence type="ECO:0000256" key="1">
    <source>
        <dbReference type="SAM" id="SignalP"/>
    </source>
</evidence>
<sequence>MKTRNILFAVLFSFILGGVNAQDKTAKAQLAPKAEQSTTEVLLNSKTFEFIANTMYPMGQPSKNLVGSDYSVTFSPEMIVSNMPFYGRSYSALAIGKDKGMRFKGAPEDFTVEKIKRGYEVKTKVKNDRDTFALVLTVSDSGYATLSISTNDRETISYHGEVR</sequence>
<dbReference type="Proteomes" id="UP001139461">
    <property type="component" value="Unassembled WGS sequence"/>
</dbReference>
<keyword evidence="3" id="KW-1185">Reference proteome</keyword>
<organism evidence="2 3">
    <name type="scientific">Aequorivita vitellina</name>
    <dbReference type="NCBI Taxonomy" id="2874475"/>
    <lineage>
        <taxon>Bacteria</taxon>
        <taxon>Pseudomonadati</taxon>
        <taxon>Bacteroidota</taxon>
        <taxon>Flavobacteriia</taxon>
        <taxon>Flavobacteriales</taxon>
        <taxon>Flavobacteriaceae</taxon>
        <taxon>Aequorivita</taxon>
    </lineage>
</organism>
<dbReference type="InterPro" id="IPR025347">
    <property type="entry name" value="DUF4251"/>
</dbReference>
<gene>
    <name evidence="2" type="ORF">K8089_12590</name>
</gene>
<dbReference type="Gene3D" id="2.40.128.410">
    <property type="match status" value="1"/>
</dbReference>
<dbReference type="RefSeq" id="WP_237603646.1">
    <property type="nucleotide sequence ID" value="NZ_JAIRBA010000027.1"/>
</dbReference>
<proteinExistence type="predicted"/>
<accession>A0A9X1QUQ6</accession>
<dbReference type="EMBL" id="JAIRBA010000027">
    <property type="protein sequence ID" value="MCG2419861.1"/>
    <property type="molecule type" value="Genomic_DNA"/>
</dbReference>
<reference evidence="2" key="1">
    <citation type="submission" date="2021-09" db="EMBL/GenBank/DDBJ databases">
        <title>Genome of Aequorivita sp. strain F47161.</title>
        <authorList>
            <person name="Wang Y."/>
        </authorList>
    </citation>
    <scope>NUCLEOTIDE SEQUENCE</scope>
    <source>
        <strain evidence="2">F47161</strain>
    </source>
</reference>
<keyword evidence="1" id="KW-0732">Signal</keyword>